<name>A0ABV4L670_9GAMM</name>
<comment type="caution">
    <text evidence="3">The sequence shown here is derived from an EMBL/GenBank/DDBJ whole genome shotgun (WGS) entry which is preliminary data.</text>
</comment>
<proteinExistence type="predicted"/>
<dbReference type="EMBL" id="JBGONM010000054">
    <property type="protein sequence ID" value="MEZ8083196.1"/>
    <property type="molecule type" value="Genomic_DNA"/>
</dbReference>
<dbReference type="InterPro" id="IPR018389">
    <property type="entry name" value="DctP_fam"/>
</dbReference>
<protein>
    <submittedName>
        <fullName evidence="3">TRAP transporter substrate-binding protein</fullName>
    </submittedName>
</protein>
<evidence type="ECO:0000256" key="2">
    <source>
        <dbReference type="SAM" id="SignalP"/>
    </source>
</evidence>
<dbReference type="Gene3D" id="3.40.190.170">
    <property type="entry name" value="Bacterial extracellular solute-binding protein, family 7"/>
    <property type="match status" value="1"/>
</dbReference>
<keyword evidence="4" id="KW-1185">Reference proteome</keyword>
<dbReference type="Pfam" id="PF03480">
    <property type="entry name" value="DctP"/>
    <property type="match status" value="1"/>
</dbReference>
<dbReference type="RefSeq" id="WP_241814592.1">
    <property type="nucleotide sequence ID" value="NZ_AJYG02000064.1"/>
</dbReference>
<gene>
    <name evidence="3" type="ORF">ACED35_18940</name>
</gene>
<dbReference type="InterPro" id="IPR038404">
    <property type="entry name" value="TRAP_DctP_sf"/>
</dbReference>
<evidence type="ECO:0000256" key="1">
    <source>
        <dbReference type="ARBA" id="ARBA00022729"/>
    </source>
</evidence>
<evidence type="ECO:0000313" key="3">
    <source>
        <dbReference type="EMBL" id="MEZ8083196.1"/>
    </source>
</evidence>
<feature type="signal peptide" evidence="2">
    <location>
        <begin position="1"/>
        <end position="21"/>
    </location>
</feature>
<keyword evidence="1 2" id="KW-0732">Signal</keyword>
<dbReference type="PANTHER" id="PTHR33376:SF15">
    <property type="entry name" value="BLL6794 PROTEIN"/>
    <property type="match status" value="1"/>
</dbReference>
<reference evidence="3 4" key="1">
    <citation type="submission" date="2024-06" db="EMBL/GenBank/DDBJ databases">
        <authorList>
            <person name="Steensen K."/>
            <person name="Seneca J."/>
            <person name="Bartlau N."/>
            <person name="Yu A.X."/>
            <person name="Polz M.F."/>
        </authorList>
    </citation>
    <scope>NUCLEOTIDE SEQUENCE [LARGE SCALE GENOMIC DNA]</scope>
    <source>
        <strain evidence="3 4">1F260</strain>
    </source>
</reference>
<organism evidence="3 4">
    <name type="scientific">Enterovibrio norvegicus</name>
    <dbReference type="NCBI Taxonomy" id="188144"/>
    <lineage>
        <taxon>Bacteria</taxon>
        <taxon>Pseudomonadati</taxon>
        <taxon>Pseudomonadota</taxon>
        <taxon>Gammaproteobacteria</taxon>
        <taxon>Vibrionales</taxon>
        <taxon>Vibrionaceae</taxon>
        <taxon>Enterovibrio</taxon>
    </lineage>
</organism>
<sequence>MKKVFLLLMVMGFLLPMSAMANVELKIATWLSPAAAMNKTVLPTWGKWIEEATDGRVKISLVYDLGSPNSLIDLVEDGAVDGAWTYHGYFPGQFKLTSLAELPNHHAGAEAVSVAHWRIHQKYLASAGEHEGVELVGVFTHGPGQIHMREPLPNLEAIKGKKIRVGGGIQSAIGERLGVTGVAAPANKIYEMLTQGVVDGVFNPMFTKTALKLHEVAPYTLKLPHGMYLGSFGIFLNEDVLSELSERDRKAILAVSGEKLSAMAAKAWEAADDQAERVARENGNQIVEASNQDLAYFTAITQDLDSTWITSVSDRDVDAEAALKAFRETAKAYEVSNDPQ</sequence>
<accession>A0ABV4L670</accession>
<dbReference type="NCBIfam" id="NF037995">
    <property type="entry name" value="TRAP_S1"/>
    <property type="match status" value="1"/>
</dbReference>
<dbReference type="Proteomes" id="UP001569154">
    <property type="component" value="Unassembled WGS sequence"/>
</dbReference>
<evidence type="ECO:0000313" key="4">
    <source>
        <dbReference type="Proteomes" id="UP001569154"/>
    </source>
</evidence>
<dbReference type="PANTHER" id="PTHR33376">
    <property type="match status" value="1"/>
</dbReference>
<dbReference type="CDD" id="cd13665">
    <property type="entry name" value="PBP2_TRAP_Dctp3_4"/>
    <property type="match status" value="1"/>
</dbReference>
<feature type="chain" id="PRO_5046278793" evidence="2">
    <location>
        <begin position="22"/>
        <end position="340"/>
    </location>
</feature>